<feature type="compositionally biased region" description="Pro residues" evidence="1">
    <location>
        <begin position="36"/>
        <end position="48"/>
    </location>
</feature>
<evidence type="ECO:0000313" key="2">
    <source>
        <dbReference type="EMBL" id="GAA2092017.1"/>
    </source>
</evidence>
<feature type="compositionally biased region" description="Low complexity" evidence="1">
    <location>
        <begin position="76"/>
        <end position="88"/>
    </location>
</feature>
<feature type="region of interest" description="Disordered" evidence="1">
    <location>
        <begin position="1"/>
        <end position="88"/>
    </location>
</feature>
<dbReference type="EMBL" id="BAAAPE010000014">
    <property type="protein sequence ID" value="GAA2092017.1"/>
    <property type="molecule type" value="Genomic_DNA"/>
</dbReference>
<keyword evidence="3" id="KW-1185">Reference proteome</keyword>
<organism evidence="2 3">
    <name type="scientific">Streptomyces albiaxialis</name>
    <dbReference type="NCBI Taxonomy" id="329523"/>
    <lineage>
        <taxon>Bacteria</taxon>
        <taxon>Bacillati</taxon>
        <taxon>Actinomycetota</taxon>
        <taxon>Actinomycetes</taxon>
        <taxon>Kitasatosporales</taxon>
        <taxon>Streptomycetaceae</taxon>
        <taxon>Streptomyces</taxon>
    </lineage>
</organism>
<accession>A0ABN2WHF6</accession>
<sequence>MPLTPEEPQIYESVPGPRNAAGAARTPQASRTAAPLPGPRPSPRPAPPRADSKGPSTPGRPGAPRQGNPPAPRTPAAPTSPADSAAPAAATAQIQLVAATDATAVEIADETVDKLLDEGRAPGEILLLTTGEQHPWAQHELSFGEDAYWRQLSEGEDVFCAHASAVARTSPRTIVLLAVNGGTDPEAAAALPAALEKAGEQLIVCGDPQRLRALL</sequence>
<dbReference type="Proteomes" id="UP001500016">
    <property type="component" value="Unassembled WGS sequence"/>
</dbReference>
<gene>
    <name evidence="2" type="ORF">GCM10009801_58320</name>
</gene>
<name>A0ABN2WHF6_9ACTN</name>
<comment type="caution">
    <text evidence="2">The sequence shown here is derived from an EMBL/GenBank/DDBJ whole genome shotgun (WGS) entry which is preliminary data.</text>
</comment>
<reference evidence="2 3" key="1">
    <citation type="journal article" date="2019" name="Int. J. Syst. Evol. Microbiol.">
        <title>The Global Catalogue of Microorganisms (GCM) 10K type strain sequencing project: providing services to taxonomists for standard genome sequencing and annotation.</title>
        <authorList>
            <consortium name="The Broad Institute Genomics Platform"/>
            <consortium name="The Broad Institute Genome Sequencing Center for Infectious Disease"/>
            <person name="Wu L."/>
            <person name="Ma J."/>
        </authorList>
    </citation>
    <scope>NUCLEOTIDE SEQUENCE [LARGE SCALE GENOMIC DNA]</scope>
    <source>
        <strain evidence="2 3">JCM 15478</strain>
    </source>
</reference>
<protein>
    <submittedName>
        <fullName evidence="2">Uncharacterized protein</fullName>
    </submittedName>
</protein>
<evidence type="ECO:0000256" key="1">
    <source>
        <dbReference type="SAM" id="MobiDB-lite"/>
    </source>
</evidence>
<proteinExistence type="predicted"/>
<evidence type="ECO:0000313" key="3">
    <source>
        <dbReference type="Proteomes" id="UP001500016"/>
    </source>
</evidence>